<protein>
    <recommendedName>
        <fullName evidence="1">Nudix hydrolase domain-containing protein</fullName>
    </recommendedName>
</protein>
<dbReference type="AlphaFoldDB" id="A0A1F5EHE1"/>
<evidence type="ECO:0000259" key="1">
    <source>
        <dbReference type="Pfam" id="PF00293"/>
    </source>
</evidence>
<comment type="caution">
    <text evidence="2">The sequence shown here is derived from an EMBL/GenBank/DDBJ whole genome shotgun (WGS) entry which is preliminary data.</text>
</comment>
<evidence type="ECO:0000313" key="2">
    <source>
        <dbReference type="EMBL" id="OGD66785.1"/>
    </source>
</evidence>
<dbReference type="Gene3D" id="3.90.79.10">
    <property type="entry name" value="Nucleoside Triphosphate Pyrophosphohydrolase"/>
    <property type="match status" value="1"/>
</dbReference>
<dbReference type="Proteomes" id="UP000179003">
    <property type="component" value="Unassembled WGS sequence"/>
</dbReference>
<reference evidence="2 3" key="1">
    <citation type="journal article" date="2016" name="Nat. Commun.">
        <title>Thousands of microbial genomes shed light on interconnected biogeochemical processes in an aquifer system.</title>
        <authorList>
            <person name="Anantharaman K."/>
            <person name="Brown C.T."/>
            <person name="Hug L.A."/>
            <person name="Sharon I."/>
            <person name="Castelle C.J."/>
            <person name="Probst A.J."/>
            <person name="Thomas B.C."/>
            <person name="Singh A."/>
            <person name="Wilkins M.J."/>
            <person name="Karaoz U."/>
            <person name="Brodie E.L."/>
            <person name="Williams K.H."/>
            <person name="Hubbard S.S."/>
            <person name="Banfield J.F."/>
        </authorList>
    </citation>
    <scope>NUCLEOTIDE SEQUENCE [LARGE SCALE GENOMIC DNA]</scope>
</reference>
<name>A0A1F5EHE1_9BACT</name>
<organism evidence="2 3">
    <name type="scientific">Candidatus Campbellbacteria bacterium RIFOXYC2_FULL_35_25</name>
    <dbReference type="NCBI Taxonomy" id="1797582"/>
    <lineage>
        <taxon>Bacteria</taxon>
        <taxon>Candidatus Campbelliibacteriota</taxon>
    </lineage>
</organism>
<feature type="domain" description="Nudix hydrolase" evidence="1">
    <location>
        <begin position="28"/>
        <end position="140"/>
    </location>
</feature>
<gene>
    <name evidence="2" type="ORF">A2442_01520</name>
</gene>
<dbReference type="Pfam" id="PF00293">
    <property type="entry name" value="NUDIX"/>
    <property type="match status" value="1"/>
</dbReference>
<evidence type="ECO:0000313" key="3">
    <source>
        <dbReference type="Proteomes" id="UP000179003"/>
    </source>
</evidence>
<proteinExistence type="predicted"/>
<dbReference type="EMBL" id="MFAE01000014">
    <property type="protein sequence ID" value="OGD66785.1"/>
    <property type="molecule type" value="Genomic_DNA"/>
</dbReference>
<dbReference type="InterPro" id="IPR015797">
    <property type="entry name" value="NUDIX_hydrolase-like_dom_sf"/>
</dbReference>
<accession>A0A1F5EHE1</accession>
<sequence length="176" mass="20336">MNKLDLVLTDLLIFPTKEYPNPEKYEERVTVKAIVENGEGKIAFVTNPVHGFYILPGGGAESDNLIEEVKRECDEEINWEVAEVAEVASIEEFRNRNAKHYMTYCYSAKPTKELPSDTRTDDEKENGLEVVWLEKNEAIKKLLSQTESLKRGEVEFYNTGFNILRDCMFLQKYLDN</sequence>
<dbReference type="STRING" id="1797582.A2442_01520"/>
<dbReference type="SUPFAM" id="SSF55811">
    <property type="entry name" value="Nudix"/>
    <property type="match status" value="1"/>
</dbReference>
<dbReference type="InterPro" id="IPR000086">
    <property type="entry name" value="NUDIX_hydrolase_dom"/>
</dbReference>